<dbReference type="PROSITE" id="PS51155">
    <property type="entry name" value="CHIT_BIND_RR_2"/>
    <property type="match status" value="1"/>
</dbReference>
<dbReference type="Proteomes" id="UP000801492">
    <property type="component" value="Unassembled WGS sequence"/>
</dbReference>
<evidence type="ECO:0000256" key="2">
    <source>
        <dbReference type="SAM" id="SignalP"/>
    </source>
</evidence>
<reference evidence="3" key="1">
    <citation type="submission" date="2019-08" db="EMBL/GenBank/DDBJ databases">
        <title>The genome of the North American firefly Photinus pyralis.</title>
        <authorList>
            <consortium name="Photinus pyralis genome working group"/>
            <person name="Fallon T.R."/>
            <person name="Sander Lower S.E."/>
            <person name="Weng J.-K."/>
        </authorList>
    </citation>
    <scope>NUCLEOTIDE SEQUENCE</scope>
    <source>
        <strain evidence="3">TRF0915ILg1</strain>
        <tissue evidence="3">Whole body</tissue>
    </source>
</reference>
<dbReference type="EMBL" id="VTPC01001087">
    <property type="protein sequence ID" value="KAF2903182.1"/>
    <property type="molecule type" value="Genomic_DNA"/>
</dbReference>
<protein>
    <submittedName>
        <fullName evidence="3">Uncharacterized protein</fullName>
    </submittedName>
</protein>
<dbReference type="AlphaFoldDB" id="A0A8K0DGN1"/>
<evidence type="ECO:0000256" key="1">
    <source>
        <dbReference type="PROSITE-ProRule" id="PRU00497"/>
    </source>
</evidence>
<proteinExistence type="predicted"/>
<feature type="chain" id="PRO_5035445423" evidence="2">
    <location>
        <begin position="22"/>
        <end position="129"/>
    </location>
</feature>
<keyword evidence="2" id="KW-0732">Signal</keyword>
<keyword evidence="4" id="KW-1185">Reference proteome</keyword>
<accession>A0A8K0DGN1</accession>
<comment type="caution">
    <text evidence="3">The sequence shown here is derived from an EMBL/GenBank/DDBJ whole genome shotgun (WGS) entry which is preliminary data.</text>
</comment>
<dbReference type="InterPro" id="IPR000618">
    <property type="entry name" value="Insect_cuticle"/>
</dbReference>
<dbReference type="Pfam" id="PF00379">
    <property type="entry name" value="Chitin_bind_4"/>
    <property type="match status" value="1"/>
</dbReference>
<evidence type="ECO:0000313" key="4">
    <source>
        <dbReference type="Proteomes" id="UP000801492"/>
    </source>
</evidence>
<evidence type="ECO:0000313" key="3">
    <source>
        <dbReference type="EMBL" id="KAF2903182.1"/>
    </source>
</evidence>
<keyword evidence="1" id="KW-0193">Cuticle</keyword>
<gene>
    <name evidence="3" type="ORF">ILUMI_03003</name>
</gene>
<dbReference type="GO" id="GO:0042302">
    <property type="term" value="F:structural constituent of cuticle"/>
    <property type="evidence" value="ECO:0007669"/>
    <property type="project" value="UniProtKB-UniRule"/>
</dbReference>
<feature type="signal peptide" evidence="2">
    <location>
        <begin position="1"/>
        <end position="21"/>
    </location>
</feature>
<dbReference type="OrthoDB" id="6629557at2759"/>
<name>A0A8K0DGN1_IGNLU</name>
<organism evidence="3 4">
    <name type="scientific">Ignelater luminosus</name>
    <name type="common">Cucubano</name>
    <name type="synonym">Pyrophorus luminosus</name>
    <dbReference type="NCBI Taxonomy" id="2038154"/>
    <lineage>
        <taxon>Eukaryota</taxon>
        <taxon>Metazoa</taxon>
        <taxon>Ecdysozoa</taxon>
        <taxon>Arthropoda</taxon>
        <taxon>Hexapoda</taxon>
        <taxon>Insecta</taxon>
        <taxon>Pterygota</taxon>
        <taxon>Neoptera</taxon>
        <taxon>Endopterygota</taxon>
        <taxon>Coleoptera</taxon>
        <taxon>Polyphaga</taxon>
        <taxon>Elateriformia</taxon>
        <taxon>Elateroidea</taxon>
        <taxon>Elateridae</taxon>
        <taxon>Agrypninae</taxon>
        <taxon>Pyrophorini</taxon>
        <taxon>Ignelater</taxon>
    </lineage>
</organism>
<sequence>MNSVLVINIIVITIFLDYLTAKPYHIKDGDVDVLVIPNNETGNYEFHIYEEDSKKQETGKIVKTKQGNDVLQVKGSYYYETAMGNRDTAISVNYTADENGFRASIKTTSKGDGDDDRIGKDCLASLCGG</sequence>